<name>A0ABW6Y2M6_9ACTN</name>
<protein>
    <recommendedName>
        <fullName evidence="3">GNAT family N-acetyltransferase</fullName>
    </recommendedName>
</protein>
<sequence>MSDEIALRHVTAEDLDLYEREFIGQDGYGVHPWSGLRSAAGPRRRFDGTAK</sequence>
<evidence type="ECO:0008006" key="3">
    <source>
        <dbReference type="Google" id="ProtNLM"/>
    </source>
</evidence>
<organism evidence="1 2">
    <name type="scientific">Streptomyces flavochromogenes</name>
    <dbReference type="NCBI Taxonomy" id="68199"/>
    <lineage>
        <taxon>Bacteria</taxon>
        <taxon>Bacillati</taxon>
        <taxon>Actinomycetota</taxon>
        <taxon>Actinomycetes</taxon>
        <taxon>Kitasatosporales</taxon>
        <taxon>Streptomycetaceae</taxon>
        <taxon>Streptomyces</taxon>
    </lineage>
</organism>
<proteinExistence type="predicted"/>
<dbReference type="EMBL" id="JBIBDZ010000015">
    <property type="protein sequence ID" value="MFF5923817.1"/>
    <property type="molecule type" value="Genomic_DNA"/>
</dbReference>
<comment type="caution">
    <text evidence="1">The sequence shown here is derived from an EMBL/GenBank/DDBJ whole genome shotgun (WGS) entry which is preliminary data.</text>
</comment>
<reference evidence="1 2" key="1">
    <citation type="submission" date="2024-10" db="EMBL/GenBank/DDBJ databases">
        <title>The Natural Products Discovery Center: Release of the First 8490 Sequenced Strains for Exploring Actinobacteria Biosynthetic Diversity.</title>
        <authorList>
            <person name="Kalkreuter E."/>
            <person name="Kautsar S.A."/>
            <person name="Yang D."/>
            <person name="Bader C.D."/>
            <person name="Teijaro C.N."/>
            <person name="Fluegel L."/>
            <person name="Davis C.M."/>
            <person name="Simpson J.R."/>
            <person name="Lauterbach L."/>
            <person name="Steele A.D."/>
            <person name="Gui C."/>
            <person name="Meng S."/>
            <person name="Li G."/>
            <person name="Viehrig K."/>
            <person name="Ye F."/>
            <person name="Su P."/>
            <person name="Kiefer A.F."/>
            <person name="Nichols A."/>
            <person name="Cepeda A.J."/>
            <person name="Yan W."/>
            <person name="Fan B."/>
            <person name="Jiang Y."/>
            <person name="Adhikari A."/>
            <person name="Zheng C.-J."/>
            <person name="Schuster L."/>
            <person name="Cowan T.M."/>
            <person name="Smanski M.J."/>
            <person name="Chevrette M.G."/>
            <person name="De Carvalho L.P.S."/>
            <person name="Shen B."/>
        </authorList>
    </citation>
    <scope>NUCLEOTIDE SEQUENCE [LARGE SCALE GENOMIC DNA]</scope>
    <source>
        <strain evidence="1 2">NPDC012605</strain>
    </source>
</reference>
<gene>
    <name evidence="1" type="ORF">ACFY8C_36665</name>
</gene>
<dbReference type="Proteomes" id="UP001602370">
    <property type="component" value="Unassembled WGS sequence"/>
</dbReference>
<accession>A0ABW6Y2M6</accession>
<evidence type="ECO:0000313" key="2">
    <source>
        <dbReference type="Proteomes" id="UP001602370"/>
    </source>
</evidence>
<keyword evidence="2" id="KW-1185">Reference proteome</keyword>
<evidence type="ECO:0000313" key="1">
    <source>
        <dbReference type="EMBL" id="MFF5923817.1"/>
    </source>
</evidence>
<dbReference type="RefSeq" id="WP_158710473.1">
    <property type="nucleotide sequence ID" value="NZ_JBIBDZ010000015.1"/>
</dbReference>